<gene>
    <name evidence="1" type="ORF">ARMOST_21323</name>
</gene>
<reference evidence="2" key="1">
    <citation type="journal article" date="2017" name="Nat. Ecol. Evol.">
        <title>Genome expansion and lineage-specific genetic innovations in the forest pathogenic fungi Armillaria.</title>
        <authorList>
            <person name="Sipos G."/>
            <person name="Prasanna A.N."/>
            <person name="Walter M.C."/>
            <person name="O'Connor E."/>
            <person name="Balint B."/>
            <person name="Krizsan K."/>
            <person name="Kiss B."/>
            <person name="Hess J."/>
            <person name="Varga T."/>
            <person name="Slot J."/>
            <person name="Riley R."/>
            <person name="Boka B."/>
            <person name="Rigling D."/>
            <person name="Barry K."/>
            <person name="Lee J."/>
            <person name="Mihaltcheva S."/>
            <person name="LaButti K."/>
            <person name="Lipzen A."/>
            <person name="Waldron R."/>
            <person name="Moloney N.M."/>
            <person name="Sperisen C."/>
            <person name="Kredics L."/>
            <person name="Vagvoelgyi C."/>
            <person name="Patrignani A."/>
            <person name="Fitzpatrick D."/>
            <person name="Nagy I."/>
            <person name="Doyle S."/>
            <person name="Anderson J.B."/>
            <person name="Grigoriev I.V."/>
            <person name="Gueldener U."/>
            <person name="Muensterkoetter M."/>
            <person name="Nagy L.G."/>
        </authorList>
    </citation>
    <scope>NUCLEOTIDE SEQUENCE [LARGE SCALE GENOMIC DNA]</scope>
    <source>
        <strain evidence="2">C18/9</strain>
    </source>
</reference>
<organism evidence="1 2">
    <name type="scientific">Armillaria ostoyae</name>
    <name type="common">Armillaria root rot fungus</name>
    <dbReference type="NCBI Taxonomy" id="47428"/>
    <lineage>
        <taxon>Eukaryota</taxon>
        <taxon>Fungi</taxon>
        <taxon>Dikarya</taxon>
        <taxon>Basidiomycota</taxon>
        <taxon>Agaricomycotina</taxon>
        <taxon>Agaricomycetes</taxon>
        <taxon>Agaricomycetidae</taxon>
        <taxon>Agaricales</taxon>
        <taxon>Marasmiineae</taxon>
        <taxon>Physalacriaceae</taxon>
        <taxon>Armillaria</taxon>
    </lineage>
</organism>
<keyword evidence="2" id="KW-1185">Reference proteome</keyword>
<evidence type="ECO:0000313" key="1">
    <source>
        <dbReference type="EMBL" id="SJL17762.1"/>
    </source>
</evidence>
<name>A0A284S9T7_ARMOS</name>
<dbReference type="EMBL" id="FUEG01000048">
    <property type="protein sequence ID" value="SJL17762.1"/>
    <property type="molecule type" value="Genomic_DNA"/>
</dbReference>
<dbReference type="Proteomes" id="UP000219338">
    <property type="component" value="Unassembled WGS sequence"/>
</dbReference>
<evidence type="ECO:0000313" key="2">
    <source>
        <dbReference type="Proteomes" id="UP000219338"/>
    </source>
</evidence>
<protein>
    <submittedName>
        <fullName evidence="1">Uncharacterized protein</fullName>
    </submittedName>
</protein>
<sequence>MEQTEDSPVELSRVGTILRVAETNMPVNAHKPLSSERQSAAAAGSCTTASAEDVLGAANPYPRALQPLDGCHNFYHKTWSPKRHRLSPSCFRSQPSVYVPLSRRRKTFDSSYRSDLSLAVGGGINGTKIGRIGSVDVLSSSEAGSVRRLDPTLSPHDESMRRVVNGDNDFGFWDGKGTAAMKTQRFSGSPYPQSQSIFDAGRNVILA</sequence>
<accession>A0A284S9T7</accession>
<proteinExistence type="predicted"/>
<dbReference type="AlphaFoldDB" id="A0A284S9T7"/>
<dbReference type="OrthoDB" id="3104972at2759"/>